<dbReference type="GO" id="GO:0005634">
    <property type="term" value="C:nucleus"/>
    <property type="evidence" value="ECO:0007669"/>
    <property type="project" value="TreeGrafter"/>
</dbReference>
<dbReference type="PROSITE" id="PS00893">
    <property type="entry name" value="NUDIX_BOX"/>
    <property type="match status" value="1"/>
</dbReference>
<dbReference type="InterPro" id="IPR000086">
    <property type="entry name" value="NUDIX_hydrolase_dom"/>
</dbReference>
<comment type="function">
    <text evidence="7">Effector that suppresses plant defense responses during pathogen infection.</text>
</comment>
<evidence type="ECO:0000313" key="9">
    <source>
        <dbReference type="EMBL" id="KAF4029395.1"/>
    </source>
</evidence>
<reference evidence="9" key="1">
    <citation type="submission" date="2020-04" db="EMBL/GenBank/DDBJ databases">
        <title>Hybrid Assembly of Korean Phytophthora infestans isolates.</title>
        <authorList>
            <person name="Prokchorchik M."/>
            <person name="Lee Y."/>
            <person name="Seo J."/>
            <person name="Cho J.-H."/>
            <person name="Park Y.-E."/>
            <person name="Jang D.-C."/>
            <person name="Im J.-S."/>
            <person name="Choi J.-G."/>
            <person name="Park H.-J."/>
            <person name="Lee G.-B."/>
            <person name="Lee Y.-G."/>
            <person name="Hong S.-Y."/>
            <person name="Cho K."/>
            <person name="Sohn K.H."/>
        </authorList>
    </citation>
    <scope>NUCLEOTIDE SEQUENCE</scope>
    <source>
        <strain evidence="9">KR_1_A1</strain>
    </source>
</reference>
<dbReference type="PANTHER" id="PTHR12629:SF0">
    <property type="entry name" value="DIPHOSPHOINOSITOL-POLYPHOSPHATE DIPHOSPHATASE"/>
    <property type="match status" value="1"/>
</dbReference>
<dbReference type="GO" id="GO:0046872">
    <property type="term" value="F:metal ion binding"/>
    <property type="evidence" value="ECO:0007669"/>
    <property type="project" value="UniProtKB-KW"/>
</dbReference>
<protein>
    <recommendedName>
        <fullName evidence="7">RxLR effector protein</fullName>
    </recommendedName>
</protein>
<comment type="subcellular location">
    <subcellularLocation>
        <location evidence="1 7">Secreted</location>
    </subcellularLocation>
</comment>
<dbReference type="InterPro" id="IPR020084">
    <property type="entry name" value="NUDIX_hydrolase_CS"/>
</dbReference>
<keyword evidence="3 7" id="KW-0964">Secreted</keyword>
<dbReference type="InterPro" id="IPR031825">
    <property type="entry name" value="RXLR"/>
</dbReference>
<comment type="caution">
    <text evidence="9">The sequence shown here is derived from an EMBL/GenBank/DDBJ whole genome shotgun (WGS) entry which is preliminary data.</text>
</comment>
<comment type="similarity">
    <text evidence="2 7">Belongs to the RxLR effector family.</text>
</comment>
<keyword evidence="6" id="KW-0378">Hydrolase</keyword>
<evidence type="ECO:0000259" key="8">
    <source>
        <dbReference type="PROSITE" id="PS51462"/>
    </source>
</evidence>
<dbReference type="Gene3D" id="3.90.79.10">
    <property type="entry name" value="Nucleoside Triphosphate Pyrophosphohydrolase"/>
    <property type="match status" value="1"/>
</dbReference>
<dbReference type="GO" id="GO:0005737">
    <property type="term" value="C:cytoplasm"/>
    <property type="evidence" value="ECO:0007669"/>
    <property type="project" value="TreeGrafter"/>
</dbReference>
<feature type="signal peptide" evidence="7">
    <location>
        <begin position="1"/>
        <end position="18"/>
    </location>
</feature>
<dbReference type="AlphaFoldDB" id="A0A833SKI3"/>
<comment type="domain">
    <text evidence="7">The RxLR-dEER motif acts to carry the protein into the host cell cytoplasm through binding to cell surface phosphatidylinositol-3-phosphate.</text>
</comment>
<gene>
    <name evidence="9" type="ORF">GN244_ATG18876</name>
</gene>
<dbReference type="Pfam" id="PF00293">
    <property type="entry name" value="NUDIX"/>
    <property type="match status" value="1"/>
</dbReference>
<proteinExistence type="inferred from homology"/>
<dbReference type="EMBL" id="WSZM01000819">
    <property type="protein sequence ID" value="KAF4029395.1"/>
    <property type="molecule type" value="Genomic_DNA"/>
</dbReference>
<organism evidence="9 10">
    <name type="scientific">Phytophthora infestans</name>
    <name type="common">Potato late blight agent</name>
    <name type="synonym">Botrytis infestans</name>
    <dbReference type="NCBI Taxonomy" id="4787"/>
    <lineage>
        <taxon>Eukaryota</taxon>
        <taxon>Sar</taxon>
        <taxon>Stramenopiles</taxon>
        <taxon>Oomycota</taxon>
        <taxon>Peronosporomycetes</taxon>
        <taxon>Peronosporales</taxon>
        <taxon>Peronosporaceae</taxon>
        <taxon>Phytophthora</taxon>
    </lineage>
</organism>
<dbReference type="Pfam" id="PF16810">
    <property type="entry name" value="RXLR"/>
    <property type="match status" value="1"/>
</dbReference>
<dbReference type="SUPFAM" id="SSF55811">
    <property type="entry name" value="Nudix"/>
    <property type="match status" value="1"/>
</dbReference>
<dbReference type="InterPro" id="IPR015797">
    <property type="entry name" value="NUDIX_hydrolase-like_dom_sf"/>
</dbReference>
<name>A0A833SKI3_PHYIN</name>
<evidence type="ECO:0000256" key="1">
    <source>
        <dbReference type="ARBA" id="ARBA00004613"/>
    </source>
</evidence>
<evidence type="ECO:0000256" key="3">
    <source>
        <dbReference type="ARBA" id="ARBA00022525"/>
    </source>
</evidence>
<dbReference type="PANTHER" id="PTHR12629">
    <property type="entry name" value="DIPHOSPHOINOSITOL POLYPHOSPHATE PHOSPHOHYDROLASE"/>
    <property type="match status" value="1"/>
</dbReference>
<sequence length="361" mass="40388">MRVLGLVTLIALVSTCSGVLTATDIDIHGAAKVNSVALTRLLAGDHTQTKRFLRRDDLADLDSEDEERGLEKMSCRSNLDALIVKNYDEFAKFARGKKLLNKGVDVAKSGGKLKAMLTKYKTEWATLITKLKDRYPDASKLSLSTLKQLDEMENIRKVDIANGVKGSKKTADGMRRKIEPLPGMELPPPKYMVSHVGRDMQRFDKKDGSRLLSAGVVMRTNEQGQQQILLISSSNPKKGEFLLPKGGWDKGENIKKAALREVLEEGGVKAHLAHGMGKIKFKEDGKDYTYFTYLMKANKIYDDWAESIRYRLWVSLDDAEVMLKGRSHMVKVVKQAKAMNKKIADKVIPPVNPRLAKVKLD</sequence>
<accession>A0A833SKI3</accession>
<evidence type="ECO:0000256" key="4">
    <source>
        <dbReference type="ARBA" id="ARBA00022723"/>
    </source>
</evidence>
<keyword evidence="10" id="KW-1185">Reference proteome</keyword>
<evidence type="ECO:0000256" key="6">
    <source>
        <dbReference type="ARBA" id="ARBA00022801"/>
    </source>
</evidence>
<dbReference type="PROSITE" id="PS51462">
    <property type="entry name" value="NUDIX"/>
    <property type="match status" value="1"/>
</dbReference>
<feature type="domain" description="Nudix hydrolase" evidence="8">
    <location>
        <begin position="208"/>
        <end position="338"/>
    </location>
</feature>
<dbReference type="GO" id="GO:0016787">
    <property type="term" value="F:hydrolase activity"/>
    <property type="evidence" value="ECO:0007669"/>
    <property type="project" value="UniProtKB-KW"/>
</dbReference>
<evidence type="ECO:0000313" key="10">
    <source>
        <dbReference type="Proteomes" id="UP000602510"/>
    </source>
</evidence>
<keyword evidence="5 7" id="KW-0732">Signal</keyword>
<dbReference type="Proteomes" id="UP000602510">
    <property type="component" value="Unassembled WGS sequence"/>
</dbReference>
<feature type="chain" id="PRO_5044984555" description="RxLR effector protein" evidence="7">
    <location>
        <begin position="19"/>
        <end position="361"/>
    </location>
</feature>
<keyword evidence="4" id="KW-0479">Metal-binding</keyword>
<evidence type="ECO:0000256" key="2">
    <source>
        <dbReference type="ARBA" id="ARBA00010400"/>
    </source>
</evidence>
<evidence type="ECO:0000256" key="5">
    <source>
        <dbReference type="ARBA" id="ARBA00022729"/>
    </source>
</evidence>
<evidence type="ECO:0000256" key="7">
    <source>
        <dbReference type="RuleBase" id="RU367124"/>
    </source>
</evidence>